<keyword evidence="3" id="KW-1185">Reference proteome</keyword>
<feature type="transmembrane region" description="Helical" evidence="1">
    <location>
        <begin position="227"/>
        <end position="250"/>
    </location>
</feature>
<accession>A0ABN6L2L5</accession>
<keyword evidence="1" id="KW-1133">Transmembrane helix</keyword>
<dbReference type="EMBL" id="AP025225">
    <property type="protein sequence ID" value="BDB96115.1"/>
    <property type="molecule type" value="Genomic_DNA"/>
</dbReference>
<evidence type="ECO:0000313" key="3">
    <source>
        <dbReference type="Proteomes" id="UP001320209"/>
    </source>
</evidence>
<evidence type="ECO:0000256" key="1">
    <source>
        <dbReference type="SAM" id="Phobius"/>
    </source>
</evidence>
<keyword evidence="1" id="KW-0472">Membrane</keyword>
<feature type="transmembrane region" description="Helical" evidence="1">
    <location>
        <begin position="195"/>
        <end position="215"/>
    </location>
</feature>
<sequence>MLFAGEFFGAIRALCVVPVLAIASILGFELLVIVMMLLSAVVCAFFSPQVSLFFIVYCSGFSIVMSSYLNFAKVKNYGRGSSDEITVSRVILSFFFSSVVALFLVGAFFETSVVGKMPPLEFVWCYYLCDCSIGVGALVICLVSFVFLEIAQRVGSGSVVDSPFAFFSPSEADYYAVAGCVLGSTILSGDDSLVFANAGAVALAPFFIDGGRALIKKIGVGRSYGKIFIWVSCFVCVVPIVVMAVCSFFQPWLKWRRWSVGGRVCHGND</sequence>
<protein>
    <submittedName>
        <fullName evidence="2">Uncharacterized protein</fullName>
    </submittedName>
</protein>
<dbReference type="Proteomes" id="UP001320209">
    <property type="component" value="Chromosome"/>
</dbReference>
<evidence type="ECO:0000313" key="2">
    <source>
        <dbReference type="EMBL" id="BDB96115.1"/>
    </source>
</evidence>
<name>A0ABN6L2L5_9PROT</name>
<feature type="transmembrane region" description="Helical" evidence="1">
    <location>
        <begin position="124"/>
        <end position="151"/>
    </location>
</feature>
<organism evidence="2 3">
    <name type="scientific">Candidatus Hydrogenosomobacter endosymbioticus</name>
    <dbReference type="NCBI Taxonomy" id="2558174"/>
    <lineage>
        <taxon>Bacteria</taxon>
        <taxon>Pseudomonadati</taxon>
        <taxon>Pseudomonadota</taxon>
        <taxon>Alphaproteobacteria</taxon>
        <taxon>Holosporales</taxon>
        <taxon>Holosporaceae</taxon>
        <taxon>Candidatus Hydrogenosomobacter</taxon>
    </lineage>
</organism>
<feature type="transmembrane region" description="Helical" evidence="1">
    <location>
        <begin position="90"/>
        <end position="109"/>
    </location>
</feature>
<keyword evidence="1" id="KW-0812">Transmembrane</keyword>
<feature type="transmembrane region" description="Helical" evidence="1">
    <location>
        <begin position="12"/>
        <end position="38"/>
    </location>
</feature>
<feature type="transmembrane region" description="Helical" evidence="1">
    <location>
        <begin position="50"/>
        <end position="69"/>
    </location>
</feature>
<gene>
    <name evidence="2" type="ORF">HYD_2480</name>
</gene>
<proteinExistence type="predicted"/>
<reference evidence="2" key="1">
    <citation type="submission" date="2021-10" db="EMBL/GenBank/DDBJ databases">
        <title>Genome Sequence of The Candidatus Hydrogeosomobacter endosymbioticus, an Intracellular Bacterial Symbiont of the Anaerobic Ciliate GW7.</title>
        <authorList>
            <person name="Shiohama Y."/>
            <person name="Shinzato N."/>
        </authorList>
    </citation>
    <scope>NUCLEOTIDE SEQUENCE [LARGE SCALE GENOMIC DNA]</scope>
    <source>
        <strain evidence="2">200920</strain>
    </source>
</reference>